<dbReference type="PANTHER" id="PTHR20903">
    <property type="entry name" value="PREFOLDIN SUBUNIT 1-RELATED"/>
    <property type="match status" value="1"/>
</dbReference>
<dbReference type="GeneTree" id="ENSGT01120000277890"/>
<dbReference type="Proteomes" id="UP000694402">
    <property type="component" value="Unassembled WGS sequence"/>
</dbReference>
<evidence type="ECO:0000313" key="5">
    <source>
        <dbReference type="Proteomes" id="UP000694402"/>
    </source>
</evidence>
<proteinExistence type="predicted"/>
<gene>
    <name evidence="4" type="primary">PFDN1</name>
</gene>
<evidence type="ECO:0000256" key="1">
    <source>
        <dbReference type="ARBA" id="ARBA00011695"/>
    </source>
</evidence>
<comment type="subunit">
    <text evidence="1">Heterohexamer of two PFD-alpha type and four PFD-beta type subunits.</text>
</comment>
<dbReference type="Ensembl" id="ENSOTST00005136256.1">
    <property type="protein sequence ID" value="ENSOTSP00005120066.1"/>
    <property type="gene ID" value="ENSOTSG00005058474.1"/>
</dbReference>
<dbReference type="AlphaFoldDB" id="A0AAZ3PTV2"/>
<evidence type="ECO:0000313" key="4">
    <source>
        <dbReference type="Ensembl" id="ENSOTSP00005120066.1"/>
    </source>
</evidence>
<keyword evidence="2" id="KW-0143">Chaperone</keyword>
<sequence length="119" mass="14035">MLTQCCLICSCRPLQSCNREKKKWQKVKLADLQIDQLTGMKKHANLTRAEIKTLPDNNTHMFILPSKEDINTQLTDKHRTVNEIIKELEVRTRLEFAKRHLKDSQTMRNKIIWSVGNQY</sequence>
<accession>A0AAZ3PTV2</accession>
<dbReference type="PANTHER" id="PTHR20903:SF0">
    <property type="entry name" value="PREFOLDIN SUBUNIT 1"/>
    <property type="match status" value="1"/>
</dbReference>
<dbReference type="GO" id="GO:0044183">
    <property type="term" value="F:protein folding chaperone"/>
    <property type="evidence" value="ECO:0007669"/>
    <property type="project" value="TreeGrafter"/>
</dbReference>
<keyword evidence="5" id="KW-1185">Reference proteome</keyword>
<reference evidence="4" key="3">
    <citation type="submission" date="2025-09" db="UniProtKB">
        <authorList>
            <consortium name="Ensembl"/>
        </authorList>
    </citation>
    <scope>IDENTIFICATION</scope>
</reference>
<organism evidence="4 5">
    <name type="scientific">Oncorhynchus tshawytscha</name>
    <name type="common">Chinook salmon</name>
    <name type="synonym">Salmo tshawytscha</name>
    <dbReference type="NCBI Taxonomy" id="74940"/>
    <lineage>
        <taxon>Eukaryota</taxon>
        <taxon>Metazoa</taxon>
        <taxon>Chordata</taxon>
        <taxon>Craniata</taxon>
        <taxon>Vertebrata</taxon>
        <taxon>Euteleostomi</taxon>
        <taxon>Actinopterygii</taxon>
        <taxon>Neopterygii</taxon>
        <taxon>Teleostei</taxon>
        <taxon>Protacanthopterygii</taxon>
        <taxon>Salmoniformes</taxon>
        <taxon>Salmonidae</taxon>
        <taxon>Salmoninae</taxon>
        <taxon>Oncorhynchus</taxon>
    </lineage>
</organism>
<name>A0AAZ3PTV2_ONCTS</name>
<comment type="function">
    <text evidence="3">Binds specifically to cytosolic chaperonin (c-CPN) and transfers target proteins to it. Binds to nascent polypeptide chain and promotes folding in an environment in which there are many competing pathways for nonnative proteins.</text>
</comment>
<evidence type="ECO:0000256" key="3">
    <source>
        <dbReference type="ARBA" id="ARBA00024667"/>
    </source>
</evidence>
<dbReference type="GO" id="GO:0051082">
    <property type="term" value="F:unfolded protein binding"/>
    <property type="evidence" value="ECO:0007669"/>
    <property type="project" value="TreeGrafter"/>
</dbReference>
<protein>
    <submittedName>
        <fullName evidence="4">Uncharacterized protein</fullName>
    </submittedName>
</protein>
<evidence type="ECO:0000256" key="2">
    <source>
        <dbReference type="ARBA" id="ARBA00023186"/>
    </source>
</evidence>
<dbReference type="SUPFAM" id="SSF46579">
    <property type="entry name" value="Prefoldin"/>
    <property type="match status" value="1"/>
</dbReference>
<reference evidence="4" key="2">
    <citation type="submission" date="2025-08" db="UniProtKB">
        <authorList>
            <consortium name="Ensembl"/>
        </authorList>
    </citation>
    <scope>IDENTIFICATION</scope>
</reference>
<reference evidence="5" key="1">
    <citation type="journal article" date="2018" name="PLoS ONE">
        <title>Chinook salmon (Oncorhynchus tshawytscha) genome and transcriptome.</title>
        <authorList>
            <person name="Christensen K.A."/>
            <person name="Leong J.S."/>
            <person name="Sakhrani D."/>
            <person name="Biagi C.A."/>
            <person name="Minkley D.R."/>
            <person name="Withler R.E."/>
            <person name="Rondeau E.B."/>
            <person name="Koop B.F."/>
            <person name="Devlin R.H."/>
        </authorList>
    </citation>
    <scope>NUCLEOTIDE SEQUENCE [LARGE SCALE GENOMIC DNA]</scope>
</reference>
<dbReference type="GO" id="GO:0005737">
    <property type="term" value="C:cytoplasm"/>
    <property type="evidence" value="ECO:0007669"/>
    <property type="project" value="TreeGrafter"/>
</dbReference>